<name>A0A1J7J0L8_9PEZI</name>
<evidence type="ECO:0000313" key="4">
    <source>
        <dbReference type="Proteomes" id="UP000182658"/>
    </source>
</evidence>
<dbReference type="InterPro" id="IPR025676">
    <property type="entry name" value="Clr5_dom"/>
</dbReference>
<dbReference type="EMBL" id="KV875094">
    <property type="protein sequence ID" value="OIW32939.1"/>
    <property type="molecule type" value="Genomic_DNA"/>
</dbReference>
<sequence length="246" mass="27071">MDRQTAPIPSPKGNFPDSRLSNLSPRGPCPVPHDSAWEERRQSIERLYLTENGTLSEVMRAMEQKHQFKASRKMYKTRFSKWGWHKYQSRGRQQAVSAGIPVSTTSGEKSYLLRPPLLHLGGVFVEMGSASGGAGYYEGGNAHAEFIGSDIMNMKDSPSVVGPVSITEKVSTSAYEQDSTSSPYSISDLCNDIQMEGDSGTHAVAGSAREMEGTQIQHHAISALGQDVFFTEEFVAQSPDTFWDDQ</sequence>
<dbReference type="AlphaFoldDB" id="A0A1J7J0L8"/>
<evidence type="ECO:0000259" key="2">
    <source>
        <dbReference type="Pfam" id="PF14420"/>
    </source>
</evidence>
<dbReference type="PANTHER" id="PTHR38788:SF3">
    <property type="entry name" value="CLR5 DOMAIN-CONTAINING PROTEIN"/>
    <property type="match status" value="1"/>
</dbReference>
<feature type="region of interest" description="Disordered" evidence="1">
    <location>
        <begin position="1"/>
        <end position="36"/>
    </location>
</feature>
<reference evidence="3 4" key="1">
    <citation type="submission" date="2016-10" db="EMBL/GenBank/DDBJ databases">
        <title>Draft genome sequence of Coniochaeta ligniaria NRRL30616, a lignocellulolytic fungus for bioabatement of inhibitors in plant biomass hydrolysates.</title>
        <authorList>
            <consortium name="DOE Joint Genome Institute"/>
            <person name="Jimenez D.J."/>
            <person name="Hector R.E."/>
            <person name="Riley R."/>
            <person name="Sun H."/>
            <person name="Grigoriev I.V."/>
            <person name="Van Elsas J.D."/>
            <person name="Nichols N.N."/>
        </authorList>
    </citation>
    <scope>NUCLEOTIDE SEQUENCE [LARGE SCALE GENOMIC DNA]</scope>
    <source>
        <strain evidence="3 4">NRRL 30616</strain>
    </source>
</reference>
<protein>
    <recommendedName>
        <fullName evidence="2">Clr5 domain-containing protein</fullName>
    </recommendedName>
</protein>
<keyword evidence="4" id="KW-1185">Reference proteome</keyword>
<proteinExistence type="predicted"/>
<gene>
    <name evidence="3" type="ORF">CONLIGDRAFT_695210</name>
</gene>
<evidence type="ECO:0000256" key="1">
    <source>
        <dbReference type="SAM" id="MobiDB-lite"/>
    </source>
</evidence>
<organism evidence="3 4">
    <name type="scientific">Coniochaeta ligniaria NRRL 30616</name>
    <dbReference type="NCBI Taxonomy" id="1408157"/>
    <lineage>
        <taxon>Eukaryota</taxon>
        <taxon>Fungi</taxon>
        <taxon>Dikarya</taxon>
        <taxon>Ascomycota</taxon>
        <taxon>Pezizomycotina</taxon>
        <taxon>Sordariomycetes</taxon>
        <taxon>Sordariomycetidae</taxon>
        <taxon>Coniochaetales</taxon>
        <taxon>Coniochaetaceae</taxon>
        <taxon>Coniochaeta</taxon>
    </lineage>
</organism>
<accession>A0A1J7J0L8</accession>
<feature type="domain" description="Clr5" evidence="2">
    <location>
        <begin position="34"/>
        <end position="86"/>
    </location>
</feature>
<dbReference type="InParanoid" id="A0A1J7J0L8"/>
<dbReference type="Proteomes" id="UP000182658">
    <property type="component" value="Unassembled WGS sequence"/>
</dbReference>
<evidence type="ECO:0000313" key="3">
    <source>
        <dbReference type="EMBL" id="OIW32939.1"/>
    </source>
</evidence>
<dbReference type="Pfam" id="PF14420">
    <property type="entry name" value="Clr5"/>
    <property type="match status" value="1"/>
</dbReference>
<dbReference type="PANTHER" id="PTHR38788">
    <property type="entry name" value="CLR5 DOMAIN-CONTAINING PROTEIN"/>
    <property type="match status" value="1"/>
</dbReference>
<dbReference type="STRING" id="1408157.A0A1J7J0L8"/>
<dbReference type="OrthoDB" id="4115389at2759"/>